<reference evidence="2" key="1">
    <citation type="submission" date="2022-11" db="UniProtKB">
        <authorList>
            <consortium name="WormBaseParasite"/>
        </authorList>
    </citation>
    <scope>IDENTIFICATION</scope>
</reference>
<dbReference type="WBParaSite" id="ES5_v2.g19096.t1">
    <property type="protein sequence ID" value="ES5_v2.g19096.t1"/>
    <property type="gene ID" value="ES5_v2.g19096"/>
</dbReference>
<sequence length="407" mass="46035">MRQERIRKEDRKEERRLKREAAAISKKDDGIIRRADGIICCIPLVQCSRIGHPLPQTLEEGVKLSCTNPDCLHTKHLVHKECFRSLEQGLMTILQNQGSARGWTDGHRKRNLWGKKGLSLVQRSLRCPCGKGQMRRDEEAWKQREELVDPTKEKKDKPKKPKPKATLLPALQFAKKGIPPQIDLKKVHELDTHYLSTHSPQPSDTFIEDRYGPLKISPRKRTRKITTSNSITSNVTSVSRTSGSTVKRSFHKPIGFAPIKTPPKPVEKPKVLPRAVISQPSINYNINNNVESEVLELSPTKKTISTEALINQWQEISMNEMKEEDDEETLLSTPARSISPQNTTTSGGSFLNSNYCNHSFPTTLISTAVQTDETSFIKALIEEPWMKMYSPLNFDHDSGILSISCTP</sequence>
<evidence type="ECO:0000313" key="1">
    <source>
        <dbReference type="Proteomes" id="UP000887579"/>
    </source>
</evidence>
<evidence type="ECO:0000313" key="2">
    <source>
        <dbReference type="WBParaSite" id="ES5_v2.g19096.t1"/>
    </source>
</evidence>
<dbReference type="Proteomes" id="UP000887579">
    <property type="component" value="Unplaced"/>
</dbReference>
<name>A0AC34FPM2_9BILA</name>
<organism evidence="1 2">
    <name type="scientific">Panagrolaimus sp. ES5</name>
    <dbReference type="NCBI Taxonomy" id="591445"/>
    <lineage>
        <taxon>Eukaryota</taxon>
        <taxon>Metazoa</taxon>
        <taxon>Ecdysozoa</taxon>
        <taxon>Nematoda</taxon>
        <taxon>Chromadorea</taxon>
        <taxon>Rhabditida</taxon>
        <taxon>Tylenchina</taxon>
        <taxon>Panagrolaimomorpha</taxon>
        <taxon>Panagrolaimoidea</taxon>
        <taxon>Panagrolaimidae</taxon>
        <taxon>Panagrolaimus</taxon>
    </lineage>
</organism>
<accession>A0AC34FPM2</accession>
<proteinExistence type="predicted"/>
<protein>
    <submittedName>
        <fullName evidence="2">Uncharacterized protein</fullName>
    </submittedName>
</protein>